<dbReference type="SUPFAM" id="SSF53448">
    <property type="entry name" value="Nucleotide-diphospho-sugar transferases"/>
    <property type="match status" value="1"/>
</dbReference>
<dbReference type="AlphaFoldDB" id="K1KWU3"/>
<evidence type="ECO:0000313" key="4">
    <source>
        <dbReference type="Proteomes" id="UP000004478"/>
    </source>
</evidence>
<dbReference type="Pfam" id="PF00571">
    <property type="entry name" value="CBS"/>
    <property type="match status" value="1"/>
</dbReference>
<feature type="domain" description="CBS" evidence="2">
    <location>
        <begin position="1"/>
        <end position="58"/>
    </location>
</feature>
<dbReference type="GO" id="GO:0016740">
    <property type="term" value="F:transferase activity"/>
    <property type="evidence" value="ECO:0007669"/>
    <property type="project" value="UniProtKB-KW"/>
</dbReference>
<sequence>MDLKNRYIDTTSSLLEALKKMDALDKKLLLVLDRGKFEGLLSIGDIQRAIINNQNLDTPVHTVLRKNIRYANQNLSFSEIRDLMIQYRMEMCPVLDNKGDLVDIHFWEDIFGERNQVQESFNLPVVVMAGGFGTRLKPLTNVLPKPLIPIGDKTMLEEIFSRFYRHGCNQFYVSVNYKAELIDFYLNSLKLPFKTECFVEDKPLGTAGSLHLLKGKITETFFVSNCDIIIEEDYSNILKYHQENNNEITLVAALKHFPIAYGTLETGEKGQLLALTEKPELTFKINSGMYVLEPHLIEEVPQNEFFHITDLINKIIQREGRVGVFPVSEKSWKDIGEANLLAKFFNG</sequence>
<accession>K1KWU3</accession>
<dbReference type="EMBL" id="AMGM01000047">
    <property type="protein sequence ID" value="EKB48615.1"/>
    <property type="molecule type" value="Genomic_DNA"/>
</dbReference>
<dbReference type="PROSITE" id="PS51371">
    <property type="entry name" value="CBS"/>
    <property type="match status" value="1"/>
</dbReference>
<keyword evidence="1" id="KW-0129">CBS domain</keyword>
<reference evidence="3 4" key="1">
    <citation type="journal article" date="2012" name="J. Bacteriol.">
        <title>Draft Genome Sequence of Cecembia lonarensis Strain LW9T, Isolated from Lonar Lake, a Haloalkaline Lake in India.</title>
        <authorList>
            <person name="Shivaji S."/>
            <person name="Ara S."/>
            <person name="Singh A."/>
            <person name="Pinnaka A.K."/>
        </authorList>
    </citation>
    <scope>NUCLEOTIDE SEQUENCE [LARGE SCALE GENOMIC DNA]</scope>
    <source>
        <strain evidence="3 4">LW9</strain>
    </source>
</reference>
<dbReference type="SUPFAM" id="SSF54631">
    <property type="entry name" value="CBS-domain pair"/>
    <property type="match status" value="1"/>
</dbReference>
<dbReference type="Proteomes" id="UP000004478">
    <property type="component" value="Unassembled WGS sequence"/>
</dbReference>
<keyword evidence="3" id="KW-0808">Transferase</keyword>
<comment type="caution">
    <text evidence="3">The sequence shown here is derived from an EMBL/GenBank/DDBJ whole genome shotgun (WGS) entry which is preliminary data.</text>
</comment>
<dbReference type="InterPro" id="IPR029044">
    <property type="entry name" value="Nucleotide-diphossugar_trans"/>
</dbReference>
<protein>
    <submittedName>
        <fullName evidence="3">Bifunctional N-acetylglucosamine-1-phosphate uridyltransferase/glucosamine-1-phosphate acetyltransferase</fullName>
    </submittedName>
</protein>
<proteinExistence type="predicted"/>
<dbReference type="Pfam" id="PF00483">
    <property type="entry name" value="NTP_transferase"/>
    <property type="match status" value="1"/>
</dbReference>
<dbReference type="PANTHER" id="PTHR22572">
    <property type="entry name" value="SUGAR-1-PHOSPHATE GUANYL TRANSFERASE"/>
    <property type="match status" value="1"/>
</dbReference>
<gene>
    <name evidence="3" type="ORF">B879_02773</name>
</gene>
<dbReference type="Gene3D" id="3.90.550.10">
    <property type="entry name" value="Spore Coat Polysaccharide Biosynthesis Protein SpsA, Chain A"/>
    <property type="match status" value="1"/>
</dbReference>
<dbReference type="InterPro" id="IPR000644">
    <property type="entry name" value="CBS_dom"/>
</dbReference>
<dbReference type="RefSeq" id="WP_009185795.1">
    <property type="nucleotide sequence ID" value="NZ_AMGM01000047.1"/>
</dbReference>
<dbReference type="CDD" id="cd06426">
    <property type="entry name" value="NTP_transferase_like_2"/>
    <property type="match status" value="1"/>
</dbReference>
<evidence type="ECO:0000256" key="1">
    <source>
        <dbReference type="PROSITE-ProRule" id="PRU00703"/>
    </source>
</evidence>
<dbReference type="Gene3D" id="3.10.580.10">
    <property type="entry name" value="CBS-domain"/>
    <property type="match status" value="1"/>
</dbReference>
<keyword evidence="4" id="KW-1185">Reference proteome</keyword>
<evidence type="ECO:0000259" key="2">
    <source>
        <dbReference type="PROSITE" id="PS51371"/>
    </source>
</evidence>
<evidence type="ECO:0000313" key="3">
    <source>
        <dbReference type="EMBL" id="EKB48615.1"/>
    </source>
</evidence>
<dbReference type="PATRIC" id="fig|1225176.3.peg.2955"/>
<organism evidence="3 4">
    <name type="scientific">Cecembia lonarensis (strain CCUG 58316 / KCTC 22772 / LW9)</name>
    <dbReference type="NCBI Taxonomy" id="1225176"/>
    <lineage>
        <taxon>Bacteria</taxon>
        <taxon>Pseudomonadati</taxon>
        <taxon>Bacteroidota</taxon>
        <taxon>Cytophagia</taxon>
        <taxon>Cytophagales</taxon>
        <taxon>Cyclobacteriaceae</taxon>
        <taxon>Cecembia</taxon>
    </lineage>
</organism>
<dbReference type="OrthoDB" id="9813880at2"/>
<dbReference type="InterPro" id="IPR005835">
    <property type="entry name" value="NTP_transferase_dom"/>
</dbReference>
<dbReference type="InterPro" id="IPR046342">
    <property type="entry name" value="CBS_dom_sf"/>
</dbReference>
<dbReference type="InterPro" id="IPR050486">
    <property type="entry name" value="Mannose-1P_guanyltransferase"/>
</dbReference>
<name>K1KWU3_CECL9</name>